<dbReference type="SMART" id="SM00267">
    <property type="entry name" value="GGDEF"/>
    <property type="match status" value="1"/>
</dbReference>
<feature type="domain" description="EAL" evidence="1">
    <location>
        <begin position="181"/>
        <end position="436"/>
    </location>
</feature>
<dbReference type="AlphaFoldDB" id="A0A6N7Y0S7"/>
<dbReference type="RefSeq" id="WP_154581209.1">
    <property type="nucleotide sequence ID" value="NZ_VULP01000020.1"/>
</dbReference>
<dbReference type="InterPro" id="IPR000160">
    <property type="entry name" value="GGDEF_dom"/>
</dbReference>
<dbReference type="SUPFAM" id="SSF55785">
    <property type="entry name" value="PYP-like sensor domain (PAS domain)"/>
    <property type="match status" value="1"/>
</dbReference>
<dbReference type="Pfam" id="PF00563">
    <property type="entry name" value="EAL"/>
    <property type="match status" value="1"/>
</dbReference>
<dbReference type="PROSITE" id="PS50887">
    <property type="entry name" value="GGDEF"/>
    <property type="match status" value="1"/>
</dbReference>
<evidence type="ECO:0000313" key="4">
    <source>
        <dbReference type="Proteomes" id="UP000433359"/>
    </source>
</evidence>
<evidence type="ECO:0000313" key="3">
    <source>
        <dbReference type="EMBL" id="MSU82659.1"/>
    </source>
</evidence>
<dbReference type="InterPro" id="IPR035965">
    <property type="entry name" value="PAS-like_dom_sf"/>
</dbReference>
<dbReference type="Gene3D" id="3.30.70.270">
    <property type="match status" value="1"/>
</dbReference>
<dbReference type="Pfam" id="PF00990">
    <property type="entry name" value="GGDEF"/>
    <property type="match status" value="1"/>
</dbReference>
<protein>
    <submittedName>
        <fullName evidence="3">EAL domain-containing protein</fullName>
    </submittedName>
</protein>
<dbReference type="InterPro" id="IPR050706">
    <property type="entry name" value="Cyclic-di-GMP_PDE-like"/>
</dbReference>
<dbReference type="EMBL" id="VULP01000020">
    <property type="protein sequence ID" value="MSU82659.1"/>
    <property type="molecule type" value="Genomic_DNA"/>
</dbReference>
<dbReference type="PROSITE" id="PS50883">
    <property type="entry name" value="EAL"/>
    <property type="match status" value="1"/>
</dbReference>
<organism evidence="3 4">
    <name type="scientific">Anaerobutyricum soehngenii</name>
    <dbReference type="NCBI Taxonomy" id="105843"/>
    <lineage>
        <taxon>Bacteria</taxon>
        <taxon>Bacillati</taxon>
        <taxon>Bacillota</taxon>
        <taxon>Clostridia</taxon>
        <taxon>Lachnospirales</taxon>
        <taxon>Lachnospiraceae</taxon>
        <taxon>Anaerobutyricum</taxon>
    </lineage>
</organism>
<evidence type="ECO:0000259" key="1">
    <source>
        <dbReference type="PROSITE" id="PS50883"/>
    </source>
</evidence>
<name>A0A6N7Y0S7_9FIRM</name>
<proteinExistence type="predicted"/>
<reference evidence="3 4" key="1">
    <citation type="submission" date="2019-08" db="EMBL/GenBank/DDBJ databases">
        <title>In-depth cultivation of the pig gut microbiome towards novel bacterial diversity and tailored functional studies.</title>
        <authorList>
            <person name="Wylensek D."/>
            <person name="Hitch T.C.A."/>
            <person name="Clavel T."/>
        </authorList>
    </citation>
    <scope>NUCLEOTIDE SEQUENCE [LARGE SCALE GENOMIC DNA]</scope>
    <source>
        <strain evidence="3 4">BSM-383-APC-4H</strain>
    </source>
</reference>
<accession>A0A6N7Y0S7</accession>
<gene>
    <name evidence="3" type="ORF">FYJ25_09985</name>
</gene>
<dbReference type="CDD" id="cd01948">
    <property type="entry name" value="EAL"/>
    <property type="match status" value="1"/>
</dbReference>
<dbReference type="SUPFAM" id="SSF141868">
    <property type="entry name" value="EAL domain-like"/>
    <property type="match status" value="1"/>
</dbReference>
<dbReference type="InterPro" id="IPR001633">
    <property type="entry name" value="EAL_dom"/>
</dbReference>
<dbReference type="InterPro" id="IPR035919">
    <property type="entry name" value="EAL_sf"/>
</dbReference>
<feature type="domain" description="GGDEF" evidence="2">
    <location>
        <begin position="44"/>
        <end position="172"/>
    </location>
</feature>
<evidence type="ECO:0000259" key="2">
    <source>
        <dbReference type="PROSITE" id="PS50887"/>
    </source>
</evidence>
<dbReference type="PANTHER" id="PTHR33121:SF70">
    <property type="entry name" value="SIGNALING PROTEIN YKOW"/>
    <property type="match status" value="1"/>
</dbReference>
<dbReference type="Proteomes" id="UP000433359">
    <property type="component" value="Unassembled WGS sequence"/>
</dbReference>
<comment type="caution">
    <text evidence="3">The sequence shown here is derived from an EMBL/GenBank/DDBJ whole genome shotgun (WGS) entry which is preliminary data.</text>
</comment>
<dbReference type="GO" id="GO:0071111">
    <property type="term" value="F:cyclic-guanylate-specific phosphodiesterase activity"/>
    <property type="evidence" value="ECO:0007669"/>
    <property type="project" value="InterPro"/>
</dbReference>
<dbReference type="Gene3D" id="3.20.20.450">
    <property type="entry name" value="EAL domain"/>
    <property type="match status" value="1"/>
</dbReference>
<dbReference type="InterPro" id="IPR029787">
    <property type="entry name" value="Nucleotide_cyclase"/>
</dbReference>
<dbReference type="InterPro" id="IPR043128">
    <property type="entry name" value="Rev_trsase/Diguanyl_cyclase"/>
</dbReference>
<sequence length="580" mass="67971">MTDIAKIRTGKVKGTMNSNNLSDYYYNHSFMERLRKRLPEILPNTYCIVAIDIEHFRLFNKLYGRSSGDEVIRYIYTCLKQSALEYDGIDAYLGGDNFVAFLPDDDEVLNRIRQKIVKKLSKWNNTSAFFPLFGVYTIKDTTVLPELMYDHAMLALSYAEEDYKWHICRYTIEMESSLEEEVYLLAAIEEGLEKEEFTFFAQPQCNIATGQIVGAEALVRWQKPDGEVLLPGGFIPVLEKNKMIDQLDRYVWEKVCQWLKGWIDQGYSPVPISINVSRIDIFEMDVPKYIFSLLEKYQIPEYLIKIEITESAYTENNNRISHAVNTLRNRGLVVMMDDFGCGYSSLNMLKNIPVDVLKLDMRFLQFKEEEKQKSANILEAIVNMAGLLHLPIVVEGVENESQEKFVQKLGCRYIQGFYYYKPLPIKKFEELLRDKRQIDTQGLVYKQVEPMHIREFIDTNFVSDSMLNNVLGPVVFFEVLGGDIKVIRVNEQYFRMIGEQHFEEDIQREFLKRIPEEERCAFHRMIEKAFENPVLGADGMIHLLREGEQKMSVYTKVFYLREREGYRQYYCSLMDISRVI</sequence>
<dbReference type="SUPFAM" id="SSF55073">
    <property type="entry name" value="Nucleotide cyclase"/>
    <property type="match status" value="1"/>
</dbReference>
<dbReference type="PANTHER" id="PTHR33121">
    <property type="entry name" value="CYCLIC DI-GMP PHOSPHODIESTERASE PDEF"/>
    <property type="match status" value="1"/>
</dbReference>
<dbReference type="SMART" id="SM00052">
    <property type="entry name" value="EAL"/>
    <property type="match status" value="1"/>
</dbReference>